<organism evidence="1 2">
    <name type="scientific">Amycolatopsis coloradensis</name>
    <dbReference type="NCBI Taxonomy" id="76021"/>
    <lineage>
        <taxon>Bacteria</taxon>
        <taxon>Bacillati</taxon>
        <taxon>Actinomycetota</taxon>
        <taxon>Actinomycetes</taxon>
        <taxon>Pseudonocardiales</taxon>
        <taxon>Pseudonocardiaceae</taxon>
        <taxon>Amycolatopsis</taxon>
    </lineage>
</organism>
<name>A0ACD5BFK4_9PSEU</name>
<sequence>MPRSSFELLARALTVCCDDGVSGALSLSGRPGGVIHLREGAVIAVDTPGAPGVDSVLLRSGRISEDDWSAALRAGPGGPTPRDELLARAGVGNTELQLVATMAAQDGAFVIVTGDIEEYAIDYNRFDVLVPVTPAIELDWLLDETRRRLDALASLPVAVSPHRDRIAPVAGVASSGVASTAVRRDILAGANGRRSARDIAFVSGRNVFPVTIEISRMIGDGLVEIAVESPEDPGGGSRKPLRPRMPAAGAQSVSGGDMKGLPLRSPGASGVSELLKPSRAAGWQVLPRLLNRVRAGPSVNRTNSDEISQQKGTPGGS</sequence>
<dbReference type="EMBL" id="CP150484">
    <property type="protein sequence ID" value="WYW16490.1"/>
    <property type="molecule type" value="Genomic_DNA"/>
</dbReference>
<evidence type="ECO:0000313" key="2">
    <source>
        <dbReference type="Proteomes" id="UP001456344"/>
    </source>
</evidence>
<proteinExistence type="predicted"/>
<reference evidence="1" key="1">
    <citation type="submission" date="2023-10" db="EMBL/GenBank/DDBJ databases">
        <title>Whole genome sequencing of actinobacterial strain Amycolatopsis sp. (BCA-696) identifies the underlying plant growth-promoting genes.</title>
        <authorList>
            <person name="Gandham P."/>
            <person name="Vadla N."/>
            <person name="Saji A."/>
            <person name="Srinivas V."/>
            <person name="Ruperao P."/>
            <person name="Selvanayagam S."/>
            <person name="Saxena R.K."/>
            <person name="Rathore A."/>
            <person name="Gopalakrishnan S."/>
            <person name="Thakur V."/>
        </authorList>
    </citation>
    <scope>NUCLEOTIDE SEQUENCE</scope>
    <source>
        <strain evidence="1">BCA-696</strain>
    </source>
</reference>
<accession>A0ACD5BFK4</accession>
<evidence type="ECO:0000313" key="1">
    <source>
        <dbReference type="EMBL" id="WYW16490.1"/>
    </source>
</evidence>
<gene>
    <name evidence="1" type="ORF">LCL61_13125</name>
</gene>
<protein>
    <submittedName>
        <fullName evidence="1">Uncharacterized protein</fullName>
    </submittedName>
</protein>
<keyword evidence="2" id="KW-1185">Reference proteome</keyword>
<dbReference type="Proteomes" id="UP001456344">
    <property type="component" value="Chromosome"/>
</dbReference>